<evidence type="ECO:0000313" key="3">
    <source>
        <dbReference type="Proteomes" id="UP001151760"/>
    </source>
</evidence>
<dbReference type="EMBL" id="BQNB010008748">
    <property type="protein sequence ID" value="GJS53765.1"/>
    <property type="molecule type" value="Genomic_DNA"/>
</dbReference>
<reference evidence="2" key="2">
    <citation type="submission" date="2022-01" db="EMBL/GenBank/DDBJ databases">
        <authorList>
            <person name="Yamashiro T."/>
            <person name="Shiraishi A."/>
            <person name="Satake H."/>
            <person name="Nakayama K."/>
        </authorList>
    </citation>
    <scope>NUCLEOTIDE SEQUENCE</scope>
</reference>
<dbReference type="InterPro" id="IPR020847">
    <property type="entry name" value="AP_endonuclease_F1_BS"/>
</dbReference>
<dbReference type="Proteomes" id="UP001151760">
    <property type="component" value="Unassembled WGS sequence"/>
</dbReference>
<keyword evidence="2" id="KW-0695">RNA-directed DNA polymerase</keyword>
<reference evidence="2" key="1">
    <citation type="journal article" date="2022" name="Int. J. Mol. Sci.">
        <title>Draft Genome of Tanacetum Coccineum: Genomic Comparison of Closely Related Tanacetum-Family Plants.</title>
        <authorList>
            <person name="Yamashiro T."/>
            <person name="Shiraishi A."/>
            <person name="Nakayama K."/>
            <person name="Satake H."/>
        </authorList>
    </citation>
    <scope>NUCLEOTIDE SEQUENCE</scope>
</reference>
<dbReference type="Pfam" id="PF00078">
    <property type="entry name" value="RVT_1"/>
    <property type="match status" value="1"/>
</dbReference>
<organism evidence="2 3">
    <name type="scientific">Tanacetum coccineum</name>
    <dbReference type="NCBI Taxonomy" id="301880"/>
    <lineage>
        <taxon>Eukaryota</taxon>
        <taxon>Viridiplantae</taxon>
        <taxon>Streptophyta</taxon>
        <taxon>Embryophyta</taxon>
        <taxon>Tracheophyta</taxon>
        <taxon>Spermatophyta</taxon>
        <taxon>Magnoliopsida</taxon>
        <taxon>eudicotyledons</taxon>
        <taxon>Gunneridae</taxon>
        <taxon>Pentapetalae</taxon>
        <taxon>asterids</taxon>
        <taxon>campanulids</taxon>
        <taxon>Asterales</taxon>
        <taxon>Asteraceae</taxon>
        <taxon>Asteroideae</taxon>
        <taxon>Anthemideae</taxon>
        <taxon>Anthemidinae</taxon>
        <taxon>Tanacetum</taxon>
    </lineage>
</organism>
<feature type="domain" description="Reverse transcriptase" evidence="1">
    <location>
        <begin position="421"/>
        <end position="655"/>
    </location>
</feature>
<accession>A0ABQ4WLM0</accession>
<dbReference type="PANTHER" id="PTHR46890">
    <property type="entry name" value="NON-LTR RETROLELEMENT REVERSE TRANSCRIPTASE-LIKE PROTEIN-RELATED"/>
    <property type="match status" value="1"/>
</dbReference>
<dbReference type="GO" id="GO:0003964">
    <property type="term" value="F:RNA-directed DNA polymerase activity"/>
    <property type="evidence" value="ECO:0007669"/>
    <property type="project" value="UniProtKB-KW"/>
</dbReference>
<dbReference type="InterPro" id="IPR000477">
    <property type="entry name" value="RT_dom"/>
</dbReference>
<dbReference type="SUPFAM" id="SSF56672">
    <property type="entry name" value="DNA/RNA polymerases"/>
    <property type="match status" value="1"/>
</dbReference>
<evidence type="ECO:0000313" key="2">
    <source>
        <dbReference type="EMBL" id="GJS53765.1"/>
    </source>
</evidence>
<dbReference type="InterPro" id="IPR036691">
    <property type="entry name" value="Endo/exonu/phosph_ase_sf"/>
</dbReference>
<dbReference type="CDD" id="cd01650">
    <property type="entry name" value="RT_nLTR_like"/>
    <property type="match status" value="1"/>
</dbReference>
<keyword evidence="2" id="KW-0548">Nucleotidyltransferase</keyword>
<gene>
    <name evidence="2" type="ORF">Tco_0627127</name>
</gene>
<dbReference type="PROSITE" id="PS50878">
    <property type="entry name" value="RT_POL"/>
    <property type="match status" value="1"/>
</dbReference>
<keyword evidence="3" id="KW-1185">Reference proteome</keyword>
<name>A0ABQ4WLM0_9ASTR</name>
<dbReference type="SUPFAM" id="SSF56219">
    <property type="entry name" value="DNase I-like"/>
    <property type="match status" value="1"/>
</dbReference>
<dbReference type="PROSITE" id="PS00726">
    <property type="entry name" value="AP_NUCLEASE_F1_1"/>
    <property type="match status" value="1"/>
</dbReference>
<protein>
    <submittedName>
        <fullName evidence="2">RNA-directed DNA polymerase, eukaryota</fullName>
    </submittedName>
</protein>
<keyword evidence="2" id="KW-0808">Transferase</keyword>
<dbReference type="InterPro" id="IPR052343">
    <property type="entry name" value="Retrotransposon-Effector_Assoc"/>
</dbReference>
<dbReference type="PANTHER" id="PTHR46890:SF50">
    <property type="entry name" value="RNA-DIRECTED DNA POLYMERASE, EUKARYOTA, REVERSE TRANSCRIPTASE ZINC-BINDING DOMAIN PROTEIN-RELATED"/>
    <property type="match status" value="1"/>
</dbReference>
<dbReference type="InterPro" id="IPR043502">
    <property type="entry name" value="DNA/RNA_pol_sf"/>
</dbReference>
<evidence type="ECO:0000259" key="1">
    <source>
        <dbReference type="PROSITE" id="PS50878"/>
    </source>
</evidence>
<dbReference type="Gene3D" id="3.60.10.10">
    <property type="entry name" value="Endonuclease/exonuclease/phosphatase"/>
    <property type="match status" value="1"/>
</dbReference>
<comment type="caution">
    <text evidence="2">The sequence shown here is derived from an EMBL/GenBank/DDBJ whole genome shotgun (WGS) entry which is preliminary data.</text>
</comment>
<sequence length="771" mass="87835">MIGVSWVLAKAKEKEKECGSRGIKVDVIDGDGMGESGKKGWIRSIIKDERPDVIGIQETKCGVVDDIWAEDIWGRQGYGFAQFPTIGNSWGILLMWDTRIFTFKEAIGDERLIAVKGSWKKKDDDVFLVCIYGPHMSRQKTSLWDRIIGLWNKWNGAWCIFRDLNVIIRTDDRLNSQVNIKEMTEFNEFMNDMRLLEILMGGRKFTRLSDHCPIVIKDIDLDFGPKRFRVFNVWMDEPDFMSVVDEAWKKEELEAEKRVLSDNERGSLLEARKQWKVKEREYGNMLRQKSRIKWDIEGDENSIFFHSFVRRRTNKCNIRGLMLNGVWCEDPKIIKEKMAKHYKNLFSDGGVTRSIFCSNKIEKISSEEAQSLEKKFNKKEVWDAICGCGGDKAPGPDGVNFKFIKKTWDLIKPEILRAVEWFWENMEISRGCYASFVTIIPKVVDPIMLGDFRPISLIGYIFLMGVLIANETMEFLKKKKEKGLIFKVDFEKAYDSINWKFILELMKRMGFIEKWCKWVEICLRSASVSVLVNGSPSEEFRLERGVRQGDPSSPFLFILATEGLNAIVTEAVEKGIFRGVVVGANNVTVSHLQYADDTIFFGEWNKENAKALMCILKCFEEVSGLKLNYNKSKIYCIGVNEGDMMDMARWMGHGIGEFPFTYLGLPIGKNMRRREGGSLWVRVIKSIHGNSGGLGDGRALGGGRSGGGVWNDIVRIGEEINGVGINFSSSCVGVLGDGKDIRWLLGEDGEFTVKELARLVEEKTSGSCGAR</sequence>
<proteinExistence type="predicted"/>